<keyword evidence="3" id="KW-1185">Reference proteome</keyword>
<proteinExistence type="predicted"/>
<keyword evidence="1" id="KW-0812">Transmembrane</keyword>
<dbReference type="AlphaFoldDB" id="A0A9Q3D9P0"/>
<evidence type="ECO:0000313" key="3">
    <source>
        <dbReference type="Proteomes" id="UP000765509"/>
    </source>
</evidence>
<organism evidence="2 3">
    <name type="scientific">Austropuccinia psidii MF-1</name>
    <dbReference type="NCBI Taxonomy" id="1389203"/>
    <lineage>
        <taxon>Eukaryota</taxon>
        <taxon>Fungi</taxon>
        <taxon>Dikarya</taxon>
        <taxon>Basidiomycota</taxon>
        <taxon>Pucciniomycotina</taxon>
        <taxon>Pucciniomycetes</taxon>
        <taxon>Pucciniales</taxon>
        <taxon>Sphaerophragmiaceae</taxon>
        <taxon>Austropuccinia</taxon>
    </lineage>
</organism>
<protein>
    <submittedName>
        <fullName evidence="2">Uncharacterized protein</fullName>
    </submittedName>
</protein>
<feature type="transmembrane region" description="Helical" evidence="1">
    <location>
        <begin position="71"/>
        <end position="94"/>
    </location>
</feature>
<dbReference type="EMBL" id="AVOT02013850">
    <property type="protein sequence ID" value="MBW0496828.1"/>
    <property type="molecule type" value="Genomic_DNA"/>
</dbReference>
<keyword evidence="1" id="KW-1133">Transmembrane helix</keyword>
<dbReference type="Proteomes" id="UP000765509">
    <property type="component" value="Unassembled WGS sequence"/>
</dbReference>
<sequence>MGVCPSSSPQIPPSVEHQRKTTVLSLENLIALQIIAGTACHKCVELEFIHCLELKDDLVCFTCAVYHQHRLYFAMFIKFLAAFLVLAMTCGTSLQDLSSIQCQDCHSGNMEWGKGMRCLYQFTCEGCTQQKRCEATAFFKLKCDNKNCRFVDFFTPTGQPLQPDTQYCGGAHERCEECKEDVVDNP</sequence>
<comment type="caution">
    <text evidence="2">The sequence shown here is derived from an EMBL/GenBank/DDBJ whole genome shotgun (WGS) entry which is preliminary data.</text>
</comment>
<evidence type="ECO:0000256" key="1">
    <source>
        <dbReference type="SAM" id="Phobius"/>
    </source>
</evidence>
<gene>
    <name evidence="2" type="ORF">O181_036543</name>
</gene>
<evidence type="ECO:0000313" key="2">
    <source>
        <dbReference type="EMBL" id="MBW0496828.1"/>
    </source>
</evidence>
<keyword evidence="1" id="KW-0472">Membrane</keyword>
<reference evidence="2" key="1">
    <citation type="submission" date="2021-03" db="EMBL/GenBank/DDBJ databases">
        <title>Draft genome sequence of rust myrtle Austropuccinia psidii MF-1, a brazilian biotype.</title>
        <authorList>
            <person name="Quecine M.C."/>
            <person name="Pachon D.M.R."/>
            <person name="Bonatelli M.L."/>
            <person name="Correr F.H."/>
            <person name="Franceschini L.M."/>
            <person name="Leite T.F."/>
            <person name="Margarido G.R.A."/>
            <person name="Almeida C.A."/>
            <person name="Ferrarezi J.A."/>
            <person name="Labate C.A."/>
        </authorList>
    </citation>
    <scope>NUCLEOTIDE SEQUENCE</scope>
    <source>
        <strain evidence="2">MF-1</strain>
    </source>
</reference>
<accession>A0A9Q3D9P0</accession>
<name>A0A9Q3D9P0_9BASI</name>